<evidence type="ECO:0000313" key="1">
    <source>
        <dbReference type="EMBL" id="GAA0173356.1"/>
    </source>
</evidence>
<gene>
    <name evidence="1" type="ORF">LIER_26987</name>
</gene>
<proteinExistence type="predicted"/>
<sequence>MIRSIWGIGLFIYDTTYETLLKDSKLKLTPYPPPPKHHPPPSDFATVGAVVRWPSELLLDEATGAPPKVSRAAGASGMRSRAGAVENTTRVARISLEMCYPGRGFEMLVRRSCEKSPKFCRSCRSLSEKSPKLQGRDSTNMINKQFLFCPSIKSY</sequence>
<protein>
    <submittedName>
        <fullName evidence="1">Uncharacterized protein</fullName>
    </submittedName>
</protein>
<reference evidence="1 2" key="1">
    <citation type="submission" date="2024-01" db="EMBL/GenBank/DDBJ databases">
        <title>The complete chloroplast genome sequence of Lithospermum erythrorhizon: insights into the phylogenetic relationship among Boraginaceae species and the maternal lineages of purple gromwells.</title>
        <authorList>
            <person name="Okada T."/>
            <person name="Watanabe K."/>
        </authorList>
    </citation>
    <scope>NUCLEOTIDE SEQUENCE [LARGE SCALE GENOMIC DNA]</scope>
</reference>
<dbReference type="EMBL" id="BAABME010008563">
    <property type="protein sequence ID" value="GAA0173356.1"/>
    <property type="molecule type" value="Genomic_DNA"/>
</dbReference>
<organism evidence="1 2">
    <name type="scientific">Lithospermum erythrorhizon</name>
    <name type="common">Purple gromwell</name>
    <name type="synonym">Lithospermum officinale var. erythrorhizon</name>
    <dbReference type="NCBI Taxonomy" id="34254"/>
    <lineage>
        <taxon>Eukaryota</taxon>
        <taxon>Viridiplantae</taxon>
        <taxon>Streptophyta</taxon>
        <taxon>Embryophyta</taxon>
        <taxon>Tracheophyta</taxon>
        <taxon>Spermatophyta</taxon>
        <taxon>Magnoliopsida</taxon>
        <taxon>eudicotyledons</taxon>
        <taxon>Gunneridae</taxon>
        <taxon>Pentapetalae</taxon>
        <taxon>asterids</taxon>
        <taxon>lamiids</taxon>
        <taxon>Boraginales</taxon>
        <taxon>Boraginaceae</taxon>
        <taxon>Boraginoideae</taxon>
        <taxon>Lithospermeae</taxon>
        <taxon>Lithospermum</taxon>
    </lineage>
</organism>
<dbReference type="Proteomes" id="UP001454036">
    <property type="component" value="Unassembled WGS sequence"/>
</dbReference>
<comment type="caution">
    <text evidence="1">The sequence shown here is derived from an EMBL/GenBank/DDBJ whole genome shotgun (WGS) entry which is preliminary data.</text>
</comment>
<dbReference type="AlphaFoldDB" id="A0AAV3RDE5"/>
<evidence type="ECO:0000313" key="2">
    <source>
        <dbReference type="Proteomes" id="UP001454036"/>
    </source>
</evidence>
<name>A0AAV3RDE5_LITER</name>
<keyword evidence="2" id="KW-1185">Reference proteome</keyword>
<accession>A0AAV3RDE5</accession>